<name>A0A5B7HFH2_PORTR</name>
<gene>
    <name evidence="2" type="ORF">E2C01_065389</name>
</gene>
<organism evidence="2 3">
    <name type="scientific">Portunus trituberculatus</name>
    <name type="common">Swimming crab</name>
    <name type="synonym">Neptunus trituberculatus</name>
    <dbReference type="NCBI Taxonomy" id="210409"/>
    <lineage>
        <taxon>Eukaryota</taxon>
        <taxon>Metazoa</taxon>
        <taxon>Ecdysozoa</taxon>
        <taxon>Arthropoda</taxon>
        <taxon>Crustacea</taxon>
        <taxon>Multicrustacea</taxon>
        <taxon>Malacostraca</taxon>
        <taxon>Eumalacostraca</taxon>
        <taxon>Eucarida</taxon>
        <taxon>Decapoda</taxon>
        <taxon>Pleocyemata</taxon>
        <taxon>Brachyura</taxon>
        <taxon>Eubrachyura</taxon>
        <taxon>Portunoidea</taxon>
        <taxon>Portunidae</taxon>
        <taxon>Portuninae</taxon>
        <taxon>Portunus</taxon>
    </lineage>
</organism>
<dbReference type="AlphaFoldDB" id="A0A5B7HFH2"/>
<feature type="region of interest" description="Disordered" evidence="1">
    <location>
        <begin position="32"/>
        <end position="62"/>
    </location>
</feature>
<proteinExistence type="predicted"/>
<sequence>MYAVLIAAAPQTKPNPSFPQLAGHAGTASITQVASRSRGDTRLTYQATTRTQHQSALKQRQE</sequence>
<evidence type="ECO:0000256" key="1">
    <source>
        <dbReference type="SAM" id="MobiDB-lite"/>
    </source>
</evidence>
<evidence type="ECO:0000313" key="2">
    <source>
        <dbReference type="EMBL" id="MPC71120.1"/>
    </source>
</evidence>
<accession>A0A5B7HFH2</accession>
<feature type="compositionally biased region" description="Polar residues" evidence="1">
    <location>
        <begin position="43"/>
        <end position="62"/>
    </location>
</feature>
<keyword evidence="3" id="KW-1185">Reference proteome</keyword>
<reference evidence="2 3" key="1">
    <citation type="submission" date="2019-05" db="EMBL/GenBank/DDBJ databases">
        <title>Another draft genome of Portunus trituberculatus and its Hox gene families provides insights of decapod evolution.</title>
        <authorList>
            <person name="Jeong J.-H."/>
            <person name="Song I."/>
            <person name="Kim S."/>
            <person name="Choi T."/>
            <person name="Kim D."/>
            <person name="Ryu S."/>
            <person name="Kim W."/>
        </authorList>
    </citation>
    <scope>NUCLEOTIDE SEQUENCE [LARGE SCALE GENOMIC DNA]</scope>
    <source>
        <tissue evidence="2">Muscle</tissue>
    </source>
</reference>
<dbReference type="EMBL" id="VSRR010032319">
    <property type="protein sequence ID" value="MPC71120.1"/>
    <property type="molecule type" value="Genomic_DNA"/>
</dbReference>
<comment type="caution">
    <text evidence="2">The sequence shown here is derived from an EMBL/GenBank/DDBJ whole genome shotgun (WGS) entry which is preliminary data.</text>
</comment>
<dbReference type="Proteomes" id="UP000324222">
    <property type="component" value="Unassembled WGS sequence"/>
</dbReference>
<protein>
    <submittedName>
        <fullName evidence="2">Uncharacterized protein</fullName>
    </submittedName>
</protein>
<evidence type="ECO:0000313" key="3">
    <source>
        <dbReference type="Proteomes" id="UP000324222"/>
    </source>
</evidence>